<feature type="region of interest" description="Disordered" evidence="2">
    <location>
        <begin position="513"/>
        <end position="567"/>
    </location>
</feature>
<feature type="region of interest" description="Disordered" evidence="2">
    <location>
        <begin position="339"/>
        <end position="468"/>
    </location>
</feature>
<dbReference type="InterPro" id="IPR027417">
    <property type="entry name" value="P-loop_NTPase"/>
</dbReference>
<keyword evidence="1" id="KW-0547">Nucleotide-binding</keyword>
<organism evidence="4 5">
    <name type="scientific">Heligmosomoides polygyrus</name>
    <name type="common">Parasitic roundworm</name>
    <dbReference type="NCBI Taxonomy" id="6339"/>
    <lineage>
        <taxon>Eukaryota</taxon>
        <taxon>Metazoa</taxon>
        <taxon>Ecdysozoa</taxon>
        <taxon>Nematoda</taxon>
        <taxon>Chromadorea</taxon>
        <taxon>Rhabditida</taxon>
        <taxon>Rhabditina</taxon>
        <taxon>Rhabditomorpha</taxon>
        <taxon>Strongyloidea</taxon>
        <taxon>Heligmosomidae</taxon>
        <taxon>Heligmosomoides</taxon>
    </lineage>
</organism>
<evidence type="ECO:0000313" key="5">
    <source>
        <dbReference type="WBParaSite" id="HPBE_0002089901-mRNA-1"/>
    </source>
</evidence>
<dbReference type="WBParaSite" id="HPBE_0002089901-mRNA-1">
    <property type="protein sequence ID" value="HPBE_0002089901-mRNA-1"/>
    <property type="gene ID" value="HPBE_0002089901"/>
</dbReference>
<comment type="catalytic activity">
    <reaction evidence="1">
        <text>ATP + H2O = ADP + phosphate + H(+)</text>
        <dbReference type="Rhea" id="RHEA:13065"/>
        <dbReference type="ChEBI" id="CHEBI:15377"/>
        <dbReference type="ChEBI" id="CHEBI:15378"/>
        <dbReference type="ChEBI" id="CHEBI:30616"/>
        <dbReference type="ChEBI" id="CHEBI:43474"/>
        <dbReference type="ChEBI" id="CHEBI:456216"/>
        <dbReference type="EC" id="5.6.2.3"/>
    </reaction>
</comment>
<dbReference type="GO" id="GO:0005524">
    <property type="term" value="F:ATP binding"/>
    <property type="evidence" value="ECO:0007669"/>
    <property type="project" value="UniProtKB-KW"/>
</dbReference>
<feature type="compositionally biased region" description="Basic and acidic residues" evidence="2">
    <location>
        <begin position="339"/>
        <end position="364"/>
    </location>
</feature>
<keyword evidence="1" id="KW-0233">DNA recombination</keyword>
<dbReference type="CDD" id="cd18809">
    <property type="entry name" value="SF1_C_RecD"/>
    <property type="match status" value="1"/>
</dbReference>
<feature type="region of interest" description="Disordered" evidence="2">
    <location>
        <begin position="237"/>
        <end position="295"/>
    </location>
</feature>
<dbReference type="PANTHER" id="PTHR10492">
    <property type="match status" value="1"/>
</dbReference>
<feature type="domain" description="BZIP" evidence="3">
    <location>
        <begin position="366"/>
        <end position="381"/>
    </location>
</feature>
<name>A0A8L8Q873_HELPZ</name>
<keyword evidence="1" id="KW-0067">ATP-binding</keyword>
<evidence type="ECO:0000259" key="3">
    <source>
        <dbReference type="PROSITE" id="PS00036"/>
    </source>
</evidence>
<sequence>MEAGMLLEIGVLIWDEISMASKSAFEAVESLLRDLMILHTENESVFKSVDEAIIDNNTDQLYVRTECLNSLTRSGKPPHELHVRKGVIVMLSRNLDVNSGRCNGTRFRFISRERNGDFIVIPRIDLCLGGAPFRLRGLRAFRSPGAVSSCFSFSDLQKPGTSLFENRIVCPEDVFSHGHLYGTVSSVQVPEEMLNTNGGNEVCEENLEAEQTSQESHAEELYEVKGLHSADERALRLQTDAERQRRIRQTESAEQREARLRADAERHRRRRQKESSAVAEHKERRSSGRWGQANVPNEACEENLEAEHVSQDSRAEELYEVMGYHESGDEREIRLQAEAERQRRRRQNESADEREARLRADAERHRRRRQNESSADAERHRRRRRTESSAEREARFQADIERRRQARMSGSDADRVARYNSNEDAPHGTQQGETECERGAQLDSVAEHRRQSTQHESPAARETRLEADVERYRQRDRNENETEGEAAVQIDAEQLSEGGLIDGTIEGEARFQTGAERGRRRVESTGHVDGEDTPYTQGDLHEPGPAVQDNRNRNNMERVGHSRRTSHSAGIALRCRQVNQHYLGAMTVLCTDCRAKHFEAENSSTHPGKFMQCCNLGRTRLQKFQGYPDSLKNLMVINPSATGELRRLQRNLHQNIRKFNSALAMASMGAQVVPPRGPGPYCFRIHDQIYHCIGPLHPEEGQLRQYGQIYILDCSEAAQERLSNVQNAGCDAGLMMTLSRLISEINPYAQAFKMMHEVEMAEEVRSRTERRPSSRLKMVFEESRERGLARRRYDVPTTNEVAVVYVAEDEDVPASRSIAVHQRGGTLQQLADIDKRCDPLTYPLFFPTGEDGWHINLKSTNNKRLSQMKYYSYLLSVRDGEFNPLLHGGKLLQQFIVDAYVKIEQNRLNYHRTHQKELRIDNYRGLADYFSGENENFSGPPGRRIVLASSFKGGPRNMHQSYQDAMAIVARHGKPDIFLTMTCNPQWSEIKENLFPGQSPENRPDITTRVFNLKLRQLCHDLFKTHVFGEVLAYVMVTEFQKRGLPHCHMLLIMKNDFKPRTSADVDTFCSAEVPNPTEEPELYEAVKKFMVHRRCGVFDPESPCMRDGKCSKKFPKELRETTSVEFDGFPHLRRRGRSVISIDGIEYGDEWIVPYNPYLLLKYNSHINVETCGMITAVKYLYKYVYKGTDRARVVIRSGEAVDEIKQHLNARYVCPPEAAFRIFGYDLDDMSHTVIRLGVHLPDLQPVIFEEGGEEAALAREAVRDSTLTAYFKLNEQCSRIFDSAESSQTRAALPIDARQLYYSDVPHYFTFRDRAWQPRRRGAKQVIGRMPSVSPVDTERYALRILLLNRKGALSFDDIKTVDGRYYEKFLDAAKAAGLLDDDSYFRESLLEASHFQSPPALRSFFSCLLCYCEISNAAALWDEFSEAMAEDFAHRGFTREQCISFAYFDVAHRMEQLGKRLQDFCSSIRNKRRSRGADKFRSTCEQGNLLYATLNEGQRTAADDILAAVDRQENRCFFLDGPGGSGKTYLYNTVYKILVGRHLKVLCVAWTGIAANLLPAGRTVNSAFTLIVADQNRSSSMKRQQKEARMLMETEAIIWDEISMASKGAFEAVESLLRDLMQNDRPFGGKLIIVGGDFRQTLPIVEHGGRNEVVEACVNRSALWRLFTKHRLTTNMRAQNAGDTWPEFLLKVGSGEANDADDRVMMAHNCIYEGDIVTSVFGEVIDPESAYDLAEKAILAPKNSHVHALNADTLRRLQVENERDERVFKSVDEAIIDDNADQLYMPTEYLNSLTPSGMPPHELHVKKGAILMLLRNLDVNNGLCNGTRLKVDTIGRFTLGCRFISGQRRGDFIIIPRIDLYWDGAPFRLRRRQFPIRIAFAMTINKSQGQTFSRIGLCLPEDVFSHGQLYTALSRVRAPEGIVVKSRTTLLKNVVYPEVFM</sequence>
<keyword evidence="1" id="KW-0378">Hydrolase</keyword>
<keyword evidence="4" id="KW-1185">Reference proteome</keyword>
<dbReference type="InterPro" id="IPR025476">
    <property type="entry name" value="Helitron_helicase-like"/>
</dbReference>
<dbReference type="GO" id="GO:0006310">
    <property type="term" value="P:DNA recombination"/>
    <property type="evidence" value="ECO:0007669"/>
    <property type="project" value="UniProtKB-KW"/>
</dbReference>
<dbReference type="PANTHER" id="PTHR10492:SF57">
    <property type="entry name" value="ATP-DEPENDENT DNA HELICASE"/>
    <property type="match status" value="1"/>
</dbReference>
<dbReference type="GO" id="GO:0043139">
    <property type="term" value="F:5'-3' DNA helicase activity"/>
    <property type="evidence" value="ECO:0007669"/>
    <property type="project" value="UniProtKB-EC"/>
</dbReference>
<dbReference type="SUPFAM" id="SSF52540">
    <property type="entry name" value="P-loop containing nucleoside triphosphate hydrolases"/>
    <property type="match status" value="2"/>
</dbReference>
<dbReference type="GO" id="GO:0003700">
    <property type="term" value="F:DNA-binding transcription factor activity"/>
    <property type="evidence" value="ECO:0007669"/>
    <property type="project" value="InterPro"/>
</dbReference>
<keyword evidence="1" id="KW-0347">Helicase</keyword>
<dbReference type="GO" id="GO:0016787">
    <property type="term" value="F:hydrolase activity"/>
    <property type="evidence" value="ECO:0007669"/>
    <property type="project" value="UniProtKB-KW"/>
</dbReference>
<reference evidence="5" key="1">
    <citation type="submission" date="2019-09" db="UniProtKB">
        <authorList>
            <consortium name="WormBaseParasite"/>
        </authorList>
    </citation>
    <scope>IDENTIFICATION</scope>
</reference>
<dbReference type="Gene3D" id="3.40.50.300">
    <property type="entry name" value="P-loop containing nucleotide triphosphate hydrolases"/>
    <property type="match status" value="2"/>
</dbReference>
<dbReference type="Pfam" id="PF21530">
    <property type="entry name" value="Pif1_2B_dom"/>
    <property type="match status" value="2"/>
</dbReference>
<feature type="compositionally biased region" description="Basic and acidic residues" evidence="2">
    <location>
        <begin position="386"/>
        <end position="403"/>
    </location>
</feature>
<accession>A0A8L8Q873</accession>
<feature type="compositionally biased region" description="Basic and acidic residues" evidence="2">
    <location>
        <begin position="237"/>
        <end position="266"/>
    </location>
</feature>
<comment type="similarity">
    <text evidence="1">Belongs to the helicase family.</text>
</comment>
<dbReference type="PROSITE" id="PS00036">
    <property type="entry name" value="BZIP_BASIC"/>
    <property type="match status" value="1"/>
</dbReference>
<dbReference type="InterPro" id="IPR049163">
    <property type="entry name" value="Pif1-like_2B_dom"/>
</dbReference>
<protein>
    <recommendedName>
        <fullName evidence="1">ATP-dependent DNA helicase</fullName>
        <ecNumber evidence="1">5.6.2.3</ecNumber>
    </recommendedName>
</protein>
<evidence type="ECO:0000313" key="4">
    <source>
        <dbReference type="Proteomes" id="UP000050761"/>
    </source>
</evidence>
<dbReference type="GO" id="GO:0000723">
    <property type="term" value="P:telomere maintenance"/>
    <property type="evidence" value="ECO:0007669"/>
    <property type="project" value="InterPro"/>
</dbReference>
<dbReference type="Pfam" id="PF05970">
    <property type="entry name" value="PIF1"/>
    <property type="match status" value="1"/>
</dbReference>
<dbReference type="InterPro" id="IPR010285">
    <property type="entry name" value="DNA_helicase_pif1-like_DEAD"/>
</dbReference>
<feature type="compositionally biased region" description="Polar residues" evidence="2">
    <location>
        <begin position="419"/>
        <end position="433"/>
    </location>
</feature>
<keyword evidence="1" id="KW-0234">DNA repair</keyword>
<dbReference type="GO" id="GO:0006281">
    <property type="term" value="P:DNA repair"/>
    <property type="evidence" value="ECO:0007669"/>
    <property type="project" value="UniProtKB-KW"/>
</dbReference>
<evidence type="ECO:0000256" key="2">
    <source>
        <dbReference type="SAM" id="MobiDB-lite"/>
    </source>
</evidence>
<feature type="compositionally biased region" description="Basic and acidic residues" evidence="2">
    <location>
        <begin position="435"/>
        <end position="450"/>
    </location>
</feature>
<evidence type="ECO:0000256" key="1">
    <source>
        <dbReference type="RuleBase" id="RU363044"/>
    </source>
</evidence>
<feature type="compositionally biased region" description="Basic and acidic residues" evidence="2">
    <location>
        <begin position="521"/>
        <end position="530"/>
    </location>
</feature>
<proteinExistence type="inferred from homology"/>
<dbReference type="EC" id="5.6.2.3" evidence="1"/>
<dbReference type="Pfam" id="PF14214">
    <property type="entry name" value="Helitron_like_N"/>
    <property type="match status" value="1"/>
</dbReference>
<keyword evidence="1" id="KW-0227">DNA damage</keyword>
<dbReference type="InterPro" id="IPR004827">
    <property type="entry name" value="bZIP"/>
</dbReference>
<feature type="compositionally biased region" description="Basic and acidic residues" evidence="2">
    <location>
        <begin position="550"/>
        <end position="560"/>
    </location>
</feature>
<dbReference type="Proteomes" id="UP000050761">
    <property type="component" value="Unassembled WGS sequence"/>
</dbReference>
<comment type="cofactor">
    <cofactor evidence="1">
        <name>Mg(2+)</name>
        <dbReference type="ChEBI" id="CHEBI:18420"/>
    </cofactor>
</comment>
<feature type="compositionally biased region" description="Basic and acidic residues" evidence="2">
    <location>
        <begin position="458"/>
        <end position="468"/>
    </location>
</feature>